<gene>
    <name evidence="1" type="ORF">CALMAC_LOCUS5273</name>
</gene>
<proteinExistence type="predicted"/>
<evidence type="ECO:0000313" key="2">
    <source>
        <dbReference type="Proteomes" id="UP000410492"/>
    </source>
</evidence>
<sequence length="58" mass="6188">MPLINAHHQFNGASSGNSHTAIEAAEVVLRPTVGALSNIETYFYLLSTIRSGLFGILS</sequence>
<evidence type="ECO:0000313" key="1">
    <source>
        <dbReference type="EMBL" id="VEN41464.1"/>
    </source>
</evidence>
<protein>
    <submittedName>
        <fullName evidence="1">Uncharacterized protein</fullName>
    </submittedName>
</protein>
<keyword evidence="2" id="KW-1185">Reference proteome</keyword>
<dbReference type="EMBL" id="CAACVG010006756">
    <property type="protein sequence ID" value="VEN41464.1"/>
    <property type="molecule type" value="Genomic_DNA"/>
</dbReference>
<dbReference type="Proteomes" id="UP000410492">
    <property type="component" value="Unassembled WGS sequence"/>
</dbReference>
<name>A0A653C0R4_CALMS</name>
<organism evidence="1 2">
    <name type="scientific">Callosobruchus maculatus</name>
    <name type="common">Southern cowpea weevil</name>
    <name type="synonym">Pulse bruchid</name>
    <dbReference type="NCBI Taxonomy" id="64391"/>
    <lineage>
        <taxon>Eukaryota</taxon>
        <taxon>Metazoa</taxon>
        <taxon>Ecdysozoa</taxon>
        <taxon>Arthropoda</taxon>
        <taxon>Hexapoda</taxon>
        <taxon>Insecta</taxon>
        <taxon>Pterygota</taxon>
        <taxon>Neoptera</taxon>
        <taxon>Endopterygota</taxon>
        <taxon>Coleoptera</taxon>
        <taxon>Polyphaga</taxon>
        <taxon>Cucujiformia</taxon>
        <taxon>Chrysomeloidea</taxon>
        <taxon>Chrysomelidae</taxon>
        <taxon>Bruchinae</taxon>
        <taxon>Bruchini</taxon>
        <taxon>Callosobruchus</taxon>
    </lineage>
</organism>
<reference evidence="1 2" key="1">
    <citation type="submission" date="2019-01" db="EMBL/GenBank/DDBJ databases">
        <authorList>
            <person name="Sayadi A."/>
        </authorList>
    </citation>
    <scope>NUCLEOTIDE SEQUENCE [LARGE SCALE GENOMIC DNA]</scope>
</reference>
<accession>A0A653C0R4</accession>
<dbReference type="AlphaFoldDB" id="A0A653C0R4"/>